<dbReference type="RefSeq" id="WP_349185984.1">
    <property type="nucleotide sequence ID" value="NZ_JBBMEN010000004.1"/>
</dbReference>
<keyword evidence="2" id="KW-1185">Reference proteome</keyword>
<protein>
    <submittedName>
        <fullName evidence="1">TnpV protein</fullName>
    </submittedName>
</protein>
<dbReference type="EMBL" id="JBBMEN010000004">
    <property type="protein sequence ID" value="MEQ2385205.1"/>
    <property type="molecule type" value="Genomic_DNA"/>
</dbReference>
<organism evidence="1 2">
    <name type="scientific">Faecalibacterium intestinale</name>
    <dbReference type="NCBI Taxonomy" id="3133155"/>
    <lineage>
        <taxon>Bacteria</taxon>
        <taxon>Bacillati</taxon>
        <taxon>Bacillota</taxon>
        <taxon>Clostridia</taxon>
        <taxon>Eubacteriales</taxon>
        <taxon>Oscillospiraceae</taxon>
        <taxon>Faecalibacterium</taxon>
    </lineage>
</organism>
<accession>A0ABV1C1J5</accession>
<comment type="caution">
    <text evidence="1">The sequence shown here is derived from an EMBL/GenBank/DDBJ whole genome shotgun (WGS) entry which is preliminary data.</text>
</comment>
<dbReference type="Pfam" id="PF14198">
    <property type="entry name" value="TnpV"/>
    <property type="match status" value="1"/>
</dbReference>
<gene>
    <name evidence="1" type="ORF">WMO20_04535</name>
</gene>
<proteinExistence type="predicted"/>
<evidence type="ECO:0000313" key="1">
    <source>
        <dbReference type="EMBL" id="MEQ2385205.1"/>
    </source>
</evidence>
<dbReference type="Proteomes" id="UP001465119">
    <property type="component" value="Unassembled WGS sequence"/>
</dbReference>
<name>A0ABV1C1J5_9FIRM</name>
<reference evidence="1 2" key="1">
    <citation type="submission" date="2024-03" db="EMBL/GenBank/DDBJ databases">
        <title>Human intestinal bacterial collection.</title>
        <authorList>
            <person name="Pauvert C."/>
            <person name="Hitch T.C.A."/>
            <person name="Clavel T."/>
        </authorList>
    </citation>
    <scope>NUCLEOTIDE SEQUENCE [LARGE SCALE GENOMIC DNA]</scope>
    <source>
        <strain evidence="1 2">CLA-AA-H281</strain>
    </source>
</reference>
<evidence type="ECO:0000313" key="2">
    <source>
        <dbReference type="Proteomes" id="UP001465119"/>
    </source>
</evidence>
<sequence>MTTMKNSIHDNANGLDYTLVNVPNLTAAAPAEQHPTGRWGRLHKTYLKEQHPIQYNQLLLSGELDGYLAKLDKQAEEQLALTIRQMQEAEGVTEALKAADQLEWVRRMNSIRNRAEEIILREIVFNTYKNQAFA</sequence>
<dbReference type="InterPro" id="IPR026989">
    <property type="entry name" value="TnpV"/>
</dbReference>